<proteinExistence type="predicted"/>
<feature type="region of interest" description="Disordered" evidence="1">
    <location>
        <begin position="52"/>
        <end position="84"/>
    </location>
</feature>
<dbReference type="InterPro" id="IPR057670">
    <property type="entry name" value="SH3_retrovirus"/>
</dbReference>
<dbReference type="InterPro" id="IPR013103">
    <property type="entry name" value="RVT_2"/>
</dbReference>
<comment type="caution">
    <text evidence="4">The sequence shown here is derived from an EMBL/GenBank/DDBJ whole genome shotgun (WGS) entry which is preliminary data.</text>
</comment>
<protein>
    <submittedName>
        <fullName evidence="4">Uncharacterized protein</fullName>
    </submittedName>
</protein>
<reference evidence="4" key="2">
    <citation type="submission" date="2018-07" db="EMBL/GenBank/DDBJ databases">
        <authorList>
            <person name="Mckenzie S.K."/>
            <person name="Kronauer D.J.C."/>
        </authorList>
    </citation>
    <scope>NUCLEOTIDE SEQUENCE</scope>
    <source>
        <strain evidence="4">Clonal line C1</strain>
    </source>
</reference>
<dbReference type="Proteomes" id="UP000279307">
    <property type="component" value="Chromosome 3"/>
</dbReference>
<reference evidence="4" key="1">
    <citation type="journal article" date="2018" name="Genome Res.">
        <title>The genomic architecture and molecular evolution of ant odorant receptors.</title>
        <authorList>
            <person name="McKenzie S.K."/>
            <person name="Kronauer D.J.C."/>
        </authorList>
    </citation>
    <scope>NUCLEOTIDE SEQUENCE [LARGE SCALE GENOMIC DNA]</scope>
    <source>
        <strain evidence="4">Clonal line C1</strain>
    </source>
</reference>
<dbReference type="Pfam" id="PF25597">
    <property type="entry name" value="SH3_retrovirus"/>
    <property type="match status" value="1"/>
</dbReference>
<dbReference type="EMBL" id="QOIP01000003">
    <property type="protein sequence ID" value="RLU25194.1"/>
    <property type="molecule type" value="Genomic_DNA"/>
</dbReference>
<evidence type="ECO:0000313" key="4">
    <source>
        <dbReference type="EMBL" id="RLU25194.1"/>
    </source>
</evidence>
<evidence type="ECO:0000259" key="3">
    <source>
        <dbReference type="Pfam" id="PF25597"/>
    </source>
</evidence>
<sequence>MSKLDVRAKRMLLVGYEGESSNYRLYDPISKKVIVSRDVVFNERLGKITLSTNEDQDDAPWLPKADLEDHPQGEENQGEDEDDVFLPVEEDEAQAREEPAVQARPIEAELGVPLSYEEPMQSNEASEWIEAIRNELKAYQENEWRVVERKPGMTIIDTKWVFRLMKDAGGNVYGYKARLCARGFMQQPVIDFEETFAPVVR</sequence>
<accession>A0A3L8DXJ4</accession>
<evidence type="ECO:0000259" key="2">
    <source>
        <dbReference type="Pfam" id="PF07727"/>
    </source>
</evidence>
<evidence type="ECO:0000256" key="1">
    <source>
        <dbReference type="SAM" id="MobiDB-lite"/>
    </source>
</evidence>
<feature type="domain" description="Retroviral polymerase SH3-like" evidence="3">
    <location>
        <begin position="2"/>
        <end position="44"/>
    </location>
</feature>
<gene>
    <name evidence="4" type="ORF">DMN91_003286</name>
</gene>
<dbReference type="AlphaFoldDB" id="A0A3L8DXJ4"/>
<dbReference type="Pfam" id="PF07727">
    <property type="entry name" value="RVT_2"/>
    <property type="match status" value="1"/>
</dbReference>
<organism evidence="4">
    <name type="scientific">Ooceraea biroi</name>
    <name type="common">Clonal raider ant</name>
    <name type="synonym">Cerapachys biroi</name>
    <dbReference type="NCBI Taxonomy" id="2015173"/>
    <lineage>
        <taxon>Eukaryota</taxon>
        <taxon>Metazoa</taxon>
        <taxon>Ecdysozoa</taxon>
        <taxon>Arthropoda</taxon>
        <taxon>Hexapoda</taxon>
        <taxon>Insecta</taxon>
        <taxon>Pterygota</taxon>
        <taxon>Neoptera</taxon>
        <taxon>Endopterygota</taxon>
        <taxon>Hymenoptera</taxon>
        <taxon>Apocrita</taxon>
        <taxon>Aculeata</taxon>
        <taxon>Formicoidea</taxon>
        <taxon>Formicidae</taxon>
        <taxon>Dorylinae</taxon>
        <taxon>Ooceraea</taxon>
    </lineage>
</organism>
<name>A0A3L8DXJ4_OOCBI</name>
<feature type="domain" description="Reverse transcriptase Ty1/copia-type" evidence="2">
    <location>
        <begin position="142"/>
        <end position="201"/>
    </location>
</feature>